<evidence type="ECO:0000313" key="3">
    <source>
        <dbReference type="EMBL" id="WDF67142.1"/>
    </source>
</evidence>
<dbReference type="InterPro" id="IPR011990">
    <property type="entry name" value="TPR-like_helical_dom_sf"/>
</dbReference>
<dbReference type="InterPro" id="IPR052384">
    <property type="entry name" value="TMTC_O-mannosyltransferase"/>
</dbReference>
<evidence type="ECO:0000259" key="2">
    <source>
        <dbReference type="Pfam" id="PF00931"/>
    </source>
</evidence>
<evidence type="ECO:0000313" key="4">
    <source>
        <dbReference type="Proteomes" id="UP001221558"/>
    </source>
</evidence>
<proteinExistence type="predicted"/>
<gene>
    <name evidence="3" type="ORF">PQ465_12585</name>
</gene>
<dbReference type="EMBL" id="CP117880">
    <property type="protein sequence ID" value="WDF67142.1"/>
    <property type="molecule type" value="Genomic_DNA"/>
</dbReference>
<keyword evidence="4" id="KW-1185">Reference proteome</keyword>
<dbReference type="SMART" id="SM00028">
    <property type="entry name" value="TPR"/>
    <property type="match status" value="3"/>
</dbReference>
<dbReference type="InterPro" id="IPR002182">
    <property type="entry name" value="NB-ARC"/>
</dbReference>
<organism evidence="3 4">
    <name type="scientific">Sphingobacterium oryzagri</name>
    <dbReference type="NCBI Taxonomy" id="3025669"/>
    <lineage>
        <taxon>Bacteria</taxon>
        <taxon>Pseudomonadati</taxon>
        <taxon>Bacteroidota</taxon>
        <taxon>Sphingobacteriia</taxon>
        <taxon>Sphingobacteriales</taxon>
        <taxon>Sphingobacteriaceae</taxon>
        <taxon>Sphingobacterium</taxon>
    </lineage>
</organism>
<dbReference type="PROSITE" id="PS50005">
    <property type="entry name" value="TPR"/>
    <property type="match status" value="1"/>
</dbReference>
<dbReference type="InterPro" id="IPR019734">
    <property type="entry name" value="TPR_rpt"/>
</dbReference>
<sequence>MIHNGQPFESSEEFFESIDFPDLKEIVLFKDHPKDLLKGKFESESFIKYMDELYLLRCKIAHIKGYFTSIDLDKLTELTLLISKHFGFSNIKILIEKIKSKPNEVIISTPSNFIEDYLEKSGIINNLPIPDYEYEGGFVGREEDRKKIIQYLKSEKTPVVTLTGSGGVGKTSLALKVVQDLTERPENNIFDAIVWLSAKENKLSPLGIEDIEPTLKNYDELLDIIIKLFGFEDQIKIDSIEDKERLSEEIFDLTNKVLVIVDNLETITDERIINFILDAPLKVKFLITSRKGIGQVERRHELKELKSKEAIYLFRQLSKDKQLDKLAGVPDQIIKKYVDKVSCYPLAIKWVIGQVARGKDINKIIDSIHTTESDISKFCYDQIFSTLTENCQKLLFALALIEESPTQNILEYTVELNQEDFEDAIEELILISLVIPEQFLNEKKEIGTTYRLLALTKGYTRLQLNKNLDLREYLINRLNHVQSIVTTSERAKKEYRHSLYNFGAKSDEEKIAAIIAQTALQRYQSGFYDEAVEEYKRAIKVCPTFAPLYRNWAVMESMENHISEASNLMSKAAELDPSDPQIFVLWGNIYRKSSKHFEADKKYAVAYSLTPLDPIVLSAYGQSRSHLNYFSEADELLKNSLKSDLQYSVKHKTINLTSIAENNIEWAESLVEKRDYNPAEQKFKDAITTCESAINEDQTDFKVLSTLYKAHFKFALMLMLIDRADEAIVHLLEVIKTEPRSFKHHKYRLSALMDLAEFYSKRHQREKVSEYVSTIETDYGHSQVLKIDYRNHHQRLKLLNEYLNPSHQVKGRIQSVNSERKFAIIEEEGTNFTYLAHINSFSENMSSLPATLRGHKVLFSPISILKKGVYSRQANFVKLIDI</sequence>
<dbReference type="PANTHER" id="PTHR44216">
    <property type="entry name" value="PROTEIN O-MANNOSYL-TRANSFERASE TMTC2"/>
    <property type="match status" value="1"/>
</dbReference>
<dbReference type="InterPro" id="IPR027417">
    <property type="entry name" value="P-loop_NTPase"/>
</dbReference>
<dbReference type="SUPFAM" id="SSF48452">
    <property type="entry name" value="TPR-like"/>
    <property type="match status" value="1"/>
</dbReference>
<dbReference type="RefSeq" id="WP_274265872.1">
    <property type="nucleotide sequence ID" value="NZ_CP117880.1"/>
</dbReference>
<dbReference type="PANTHER" id="PTHR44216:SF3">
    <property type="entry name" value="PROTEIN O-MANNOSYL-TRANSFERASE TMTC2"/>
    <property type="match status" value="1"/>
</dbReference>
<accession>A0ABY7WCD4</accession>
<dbReference type="SUPFAM" id="SSF52540">
    <property type="entry name" value="P-loop containing nucleoside triphosphate hydrolases"/>
    <property type="match status" value="1"/>
</dbReference>
<dbReference type="Gene3D" id="1.25.40.10">
    <property type="entry name" value="Tetratricopeptide repeat domain"/>
    <property type="match status" value="2"/>
</dbReference>
<feature type="domain" description="NB-ARC" evidence="2">
    <location>
        <begin position="142"/>
        <end position="322"/>
    </location>
</feature>
<name>A0ABY7WCD4_9SPHI</name>
<keyword evidence="1" id="KW-0802">TPR repeat</keyword>
<dbReference type="Pfam" id="PF00931">
    <property type="entry name" value="NB-ARC"/>
    <property type="match status" value="1"/>
</dbReference>
<protein>
    <submittedName>
        <fullName evidence="3">NB-ARC domain-containing protein</fullName>
    </submittedName>
</protein>
<evidence type="ECO:0000256" key="1">
    <source>
        <dbReference type="PROSITE-ProRule" id="PRU00339"/>
    </source>
</evidence>
<dbReference type="Proteomes" id="UP001221558">
    <property type="component" value="Chromosome"/>
</dbReference>
<feature type="repeat" description="TPR" evidence="1">
    <location>
        <begin position="512"/>
        <end position="545"/>
    </location>
</feature>
<dbReference type="Gene3D" id="3.40.50.300">
    <property type="entry name" value="P-loop containing nucleotide triphosphate hydrolases"/>
    <property type="match status" value="1"/>
</dbReference>
<reference evidence="3 4" key="1">
    <citation type="submission" date="2023-02" db="EMBL/GenBank/DDBJ databases">
        <title>Genome sequence of Sphingobacterium sp. KACC 22765.</title>
        <authorList>
            <person name="Kim S."/>
            <person name="Heo J."/>
            <person name="Kwon S.-W."/>
        </authorList>
    </citation>
    <scope>NUCLEOTIDE SEQUENCE [LARGE SCALE GENOMIC DNA]</scope>
    <source>
        <strain evidence="3 4">KACC 22765</strain>
    </source>
</reference>